<feature type="transmembrane region" description="Helical" evidence="6">
    <location>
        <begin position="24"/>
        <end position="46"/>
    </location>
</feature>
<dbReference type="GO" id="GO:0033013">
    <property type="term" value="P:tetrapyrrole metabolic process"/>
    <property type="evidence" value="ECO:0007669"/>
    <property type="project" value="UniProtKB-ARBA"/>
</dbReference>
<evidence type="ECO:0000256" key="6">
    <source>
        <dbReference type="SAM" id="Phobius"/>
    </source>
</evidence>
<dbReference type="EMBL" id="QXTG01000001">
    <property type="protein sequence ID" value="RIX31124.1"/>
    <property type="molecule type" value="Genomic_DNA"/>
</dbReference>
<comment type="caution">
    <text evidence="7">The sequence shown here is derived from an EMBL/GenBank/DDBJ whole genome shotgun (WGS) entry which is preliminary data.</text>
</comment>
<dbReference type="Pfam" id="PF03073">
    <property type="entry name" value="TspO_MBR"/>
    <property type="match status" value="1"/>
</dbReference>
<evidence type="ECO:0000313" key="8">
    <source>
        <dbReference type="Proteomes" id="UP000265742"/>
    </source>
</evidence>
<dbReference type="Gene3D" id="1.20.1260.100">
    <property type="entry name" value="TspO/MBR protein"/>
    <property type="match status" value="1"/>
</dbReference>
<evidence type="ECO:0000256" key="3">
    <source>
        <dbReference type="ARBA" id="ARBA00022692"/>
    </source>
</evidence>
<dbReference type="CDD" id="cd15904">
    <property type="entry name" value="TSPO_MBR"/>
    <property type="match status" value="1"/>
</dbReference>
<evidence type="ECO:0000256" key="5">
    <source>
        <dbReference type="ARBA" id="ARBA00023136"/>
    </source>
</evidence>
<dbReference type="InterPro" id="IPR038330">
    <property type="entry name" value="TspO/MBR-related_sf"/>
</dbReference>
<dbReference type="PIRSF" id="PIRSF005859">
    <property type="entry name" value="PBR"/>
    <property type="match status" value="1"/>
</dbReference>
<keyword evidence="3 6" id="KW-0812">Transmembrane</keyword>
<comment type="similarity">
    <text evidence="2">Belongs to the TspO/BZRP family.</text>
</comment>
<evidence type="ECO:0000256" key="4">
    <source>
        <dbReference type="ARBA" id="ARBA00022989"/>
    </source>
</evidence>
<reference evidence="8" key="1">
    <citation type="submission" date="2018-09" db="EMBL/GenBank/DDBJ databases">
        <authorList>
            <person name="Kim I."/>
        </authorList>
    </citation>
    <scope>NUCLEOTIDE SEQUENCE [LARGE SCALE GENOMIC DNA]</scope>
    <source>
        <strain evidence="8">DD4a</strain>
    </source>
</reference>
<dbReference type="PANTHER" id="PTHR10057">
    <property type="entry name" value="PERIPHERAL-TYPE BENZODIAZEPINE RECEPTOR"/>
    <property type="match status" value="1"/>
</dbReference>
<dbReference type="PANTHER" id="PTHR10057:SF0">
    <property type="entry name" value="TRANSLOCATOR PROTEIN"/>
    <property type="match status" value="1"/>
</dbReference>
<dbReference type="InterPro" id="IPR004307">
    <property type="entry name" value="TspO_MBR"/>
</dbReference>
<accession>A0A3A1U2P9</accession>
<evidence type="ECO:0000256" key="1">
    <source>
        <dbReference type="ARBA" id="ARBA00004141"/>
    </source>
</evidence>
<name>A0A3A1U2P9_9MICO</name>
<keyword evidence="4 6" id="KW-1133">Transmembrane helix</keyword>
<dbReference type="Proteomes" id="UP000265742">
    <property type="component" value="Unassembled WGS sequence"/>
</dbReference>
<proteinExistence type="inferred from homology"/>
<feature type="transmembrane region" description="Helical" evidence="6">
    <location>
        <begin position="122"/>
        <end position="146"/>
    </location>
</feature>
<dbReference type="FunFam" id="1.20.1260.100:FF:000001">
    <property type="entry name" value="translocator protein 2"/>
    <property type="match status" value="1"/>
</dbReference>
<keyword evidence="8" id="KW-1185">Reference proteome</keyword>
<feature type="transmembrane region" description="Helical" evidence="6">
    <location>
        <begin position="94"/>
        <end position="116"/>
    </location>
</feature>
<feature type="transmembrane region" description="Helical" evidence="6">
    <location>
        <begin position="153"/>
        <end position="172"/>
    </location>
</feature>
<dbReference type="GO" id="GO:0016020">
    <property type="term" value="C:membrane"/>
    <property type="evidence" value="ECO:0007669"/>
    <property type="project" value="UniProtKB-SubCell"/>
</dbReference>
<evidence type="ECO:0000256" key="2">
    <source>
        <dbReference type="ARBA" id="ARBA00007524"/>
    </source>
</evidence>
<organism evidence="7 8">
    <name type="scientific">Amnibacterium setariae</name>
    <dbReference type="NCBI Taxonomy" id="2306585"/>
    <lineage>
        <taxon>Bacteria</taxon>
        <taxon>Bacillati</taxon>
        <taxon>Actinomycetota</taxon>
        <taxon>Actinomycetes</taxon>
        <taxon>Micrococcales</taxon>
        <taxon>Microbacteriaceae</taxon>
        <taxon>Amnibacterium</taxon>
    </lineage>
</organism>
<gene>
    <name evidence="7" type="ORF">D1781_07085</name>
</gene>
<feature type="transmembrane region" description="Helical" evidence="6">
    <location>
        <begin position="66"/>
        <end position="87"/>
    </location>
</feature>
<dbReference type="AlphaFoldDB" id="A0A3A1U2P9"/>
<protein>
    <submittedName>
        <fullName evidence="7">Tryptophan-rich sensory protein</fullName>
    </submittedName>
</protein>
<evidence type="ECO:0000313" key="7">
    <source>
        <dbReference type="EMBL" id="RIX31124.1"/>
    </source>
</evidence>
<sequence>MSWTTVSRRPGPSRPGRGVTGRDVVVLLVFVLIAAAVAALGTAVGIAQVDGWYARVPHVTWTPPDWAFGAVWTVLYLLIAVSGWLLWRRQAQGALVLYVAQLVVNALWTPVFFGGYPLIGVGALWIAVGIIVLLDLLVVATIATAWPVSRGAALLLLPYLAWILYASTLNWGDAVLISLG</sequence>
<keyword evidence="5 6" id="KW-0472">Membrane</keyword>
<comment type="subcellular location">
    <subcellularLocation>
        <location evidence="1">Membrane</location>
        <topology evidence="1">Multi-pass membrane protein</topology>
    </subcellularLocation>
</comment>